<sequence length="112" mass="12648">MEPCPKNESEDNVKAKGIRTVESYLCTDLEQIYTDGSSDKIILKGGAGIHTTLLDDTTSLTSYGEENIASNFSFDLIAIQETFREYINLNDAEQSKMTCNPLRLLRQFYRVV</sequence>
<protein>
    <submittedName>
        <fullName evidence="1">Uncharacterized protein</fullName>
    </submittedName>
</protein>
<dbReference type="EMBL" id="BMAW01042444">
    <property type="protein sequence ID" value="GFS34187.1"/>
    <property type="molecule type" value="Genomic_DNA"/>
</dbReference>
<proteinExistence type="predicted"/>
<dbReference type="AlphaFoldDB" id="A0A8X6I858"/>
<keyword evidence="2" id="KW-1185">Reference proteome</keyword>
<accession>A0A8X6I858</accession>
<reference evidence="1" key="1">
    <citation type="submission" date="2020-08" db="EMBL/GenBank/DDBJ databases">
        <title>Multicomponent nature underlies the extraordinary mechanical properties of spider dragline silk.</title>
        <authorList>
            <person name="Kono N."/>
            <person name="Nakamura H."/>
            <person name="Mori M."/>
            <person name="Yoshida Y."/>
            <person name="Ohtoshi R."/>
            <person name="Malay A.D."/>
            <person name="Moran D.A.P."/>
            <person name="Tomita M."/>
            <person name="Numata K."/>
            <person name="Arakawa K."/>
        </authorList>
    </citation>
    <scope>NUCLEOTIDE SEQUENCE</scope>
</reference>
<gene>
    <name evidence="1" type="ORF">NPIL_218541</name>
</gene>
<organism evidence="1 2">
    <name type="scientific">Nephila pilipes</name>
    <name type="common">Giant wood spider</name>
    <name type="synonym">Nephila maculata</name>
    <dbReference type="NCBI Taxonomy" id="299642"/>
    <lineage>
        <taxon>Eukaryota</taxon>
        <taxon>Metazoa</taxon>
        <taxon>Ecdysozoa</taxon>
        <taxon>Arthropoda</taxon>
        <taxon>Chelicerata</taxon>
        <taxon>Arachnida</taxon>
        <taxon>Araneae</taxon>
        <taxon>Araneomorphae</taxon>
        <taxon>Entelegynae</taxon>
        <taxon>Araneoidea</taxon>
        <taxon>Nephilidae</taxon>
        <taxon>Nephila</taxon>
    </lineage>
</organism>
<name>A0A8X6I858_NEPPI</name>
<comment type="caution">
    <text evidence="1">The sequence shown here is derived from an EMBL/GenBank/DDBJ whole genome shotgun (WGS) entry which is preliminary data.</text>
</comment>
<dbReference type="Proteomes" id="UP000887013">
    <property type="component" value="Unassembled WGS sequence"/>
</dbReference>
<evidence type="ECO:0000313" key="2">
    <source>
        <dbReference type="Proteomes" id="UP000887013"/>
    </source>
</evidence>
<evidence type="ECO:0000313" key="1">
    <source>
        <dbReference type="EMBL" id="GFS34187.1"/>
    </source>
</evidence>